<keyword evidence="3" id="KW-0479">Metal-binding</keyword>
<evidence type="ECO:0000313" key="8">
    <source>
        <dbReference type="Proteomes" id="UP001590951"/>
    </source>
</evidence>
<protein>
    <recommendedName>
        <fullName evidence="9">Cytochrome P450</fullName>
    </recommendedName>
</protein>
<evidence type="ECO:0000256" key="2">
    <source>
        <dbReference type="ARBA" id="ARBA00010617"/>
    </source>
</evidence>
<evidence type="ECO:0000256" key="5">
    <source>
        <dbReference type="ARBA" id="ARBA00023004"/>
    </source>
</evidence>
<comment type="cofactor">
    <cofactor evidence="1">
        <name>heme</name>
        <dbReference type="ChEBI" id="CHEBI:30413"/>
    </cofactor>
</comment>
<dbReference type="CDD" id="cd11041">
    <property type="entry name" value="CYP503A1-like"/>
    <property type="match status" value="1"/>
</dbReference>
<evidence type="ECO:0000256" key="6">
    <source>
        <dbReference type="ARBA" id="ARBA00023033"/>
    </source>
</evidence>
<dbReference type="SUPFAM" id="SSF48264">
    <property type="entry name" value="Cytochrome P450"/>
    <property type="match status" value="1"/>
</dbReference>
<organism evidence="7 8">
    <name type="scientific">Lepraria finkii</name>
    <dbReference type="NCBI Taxonomy" id="1340010"/>
    <lineage>
        <taxon>Eukaryota</taxon>
        <taxon>Fungi</taxon>
        <taxon>Dikarya</taxon>
        <taxon>Ascomycota</taxon>
        <taxon>Pezizomycotina</taxon>
        <taxon>Lecanoromycetes</taxon>
        <taxon>OSLEUM clade</taxon>
        <taxon>Lecanoromycetidae</taxon>
        <taxon>Lecanorales</taxon>
        <taxon>Lecanorineae</taxon>
        <taxon>Stereocaulaceae</taxon>
        <taxon>Lepraria</taxon>
    </lineage>
</organism>
<keyword evidence="8" id="KW-1185">Reference proteome</keyword>
<evidence type="ECO:0000256" key="4">
    <source>
        <dbReference type="ARBA" id="ARBA00023002"/>
    </source>
</evidence>
<dbReference type="PRINTS" id="PR00465">
    <property type="entry name" value="EP450IV"/>
</dbReference>
<evidence type="ECO:0000256" key="3">
    <source>
        <dbReference type="ARBA" id="ARBA00022723"/>
    </source>
</evidence>
<evidence type="ECO:0008006" key="9">
    <source>
        <dbReference type="Google" id="ProtNLM"/>
    </source>
</evidence>
<gene>
    <name evidence="7" type="ORF">ABVK25_012443</name>
</gene>
<comment type="similarity">
    <text evidence="2">Belongs to the cytochrome P450 family.</text>
</comment>
<dbReference type="InterPro" id="IPR036396">
    <property type="entry name" value="Cyt_P450_sf"/>
</dbReference>
<evidence type="ECO:0000256" key="1">
    <source>
        <dbReference type="ARBA" id="ARBA00001971"/>
    </source>
</evidence>
<dbReference type="EMBL" id="JBHFEH010000206">
    <property type="protein sequence ID" value="KAL2044129.1"/>
    <property type="molecule type" value="Genomic_DNA"/>
</dbReference>
<dbReference type="InterPro" id="IPR002403">
    <property type="entry name" value="Cyt_P450_E_grp-IV"/>
</dbReference>
<name>A0ABR4AE69_9LECA</name>
<accession>A0ABR4AE69</accession>
<keyword evidence="5" id="KW-0408">Iron</keyword>
<dbReference type="PANTHER" id="PTHR46206">
    <property type="entry name" value="CYTOCHROME P450"/>
    <property type="match status" value="1"/>
</dbReference>
<dbReference type="InterPro" id="IPR001128">
    <property type="entry name" value="Cyt_P450"/>
</dbReference>
<dbReference type="PANTHER" id="PTHR46206:SF6">
    <property type="entry name" value="CYTOCHROME P450 MONOOXYGENASE AN1598-RELATED"/>
    <property type="match status" value="1"/>
</dbReference>
<dbReference type="Proteomes" id="UP001590951">
    <property type="component" value="Unassembled WGS sequence"/>
</dbReference>
<dbReference type="Gene3D" id="1.10.630.10">
    <property type="entry name" value="Cytochrome P450"/>
    <property type="match status" value="1"/>
</dbReference>
<keyword evidence="4" id="KW-0560">Oxidoreductase</keyword>
<evidence type="ECO:0000313" key="7">
    <source>
        <dbReference type="EMBL" id="KAL2044129.1"/>
    </source>
</evidence>
<sequence length="549" mass="63374">MRLYDIEIEPLLQSQYTWPSLLLLVVLGFSILHQPKSANENIDVPIVGSEQSWIARLRFFSDTRKVLDKGYSKYKNGVFKLSGHDMVILPTKFVDELRNVPEDELSSIKANTDVSRFDFSLQAPLLTENITQNFQGVYSAISILTESNLHSRVLQTRLTPKLGPLIPIIREELEYSMTQELPEFHEEWESVEAFGLIIRLVSRVSSRLFVGDDLCRNMTWLNASRGYTENAFKSIILLRVFPQWMKRYVAEFVPYVWMVRYHLYRAKTVLEPLIAKRRTEQAASTLVRDEKFDNLLQLMDDAATGIDARPDKLAARTLVLTLASLHTTSMAACQALFQMCEHPEYIPELREEVQVVEEDHGWRKTTLTKLRKLDSFVKESQRVRPPSLLGFKRAFLKQRTLSDGTCIPKGAHTLMAIQPHQHEDPSIPDPEVFDGLRYYRMRQQEGHANRHQFATTDPYTLHFGHGKYACPGRFLASNVIKLTLGRLLLDFASAFLLAKVARKTFGRMNTSFPIRLVKWSLGCERVRDFEMTFSKIDSVAHYLKRIYIH</sequence>
<keyword evidence="6" id="KW-0503">Monooxygenase</keyword>
<comment type="caution">
    <text evidence="7">The sequence shown here is derived from an EMBL/GenBank/DDBJ whole genome shotgun (WGS) entry which is preliminary data.</text>
</comment>
<dbReference type="Pfam" id="PF00067">
    <property type="entry name" value="p450"/>
    <property type="match status" value="1"/>
</dbReference>
<proteinExistence type="inferred from homology"/>
<reference evidence="7 8" key="1">
    <citation type="submission" date="2024-09" db="EMBL/GenBank/DDBJ databases">
        <title>Rethinking Asexuality: The Enigmatic Case of Functional Sexual Genes in Lepraria (Stereocaulaceae).</title>
        <authorList>
            <person name="Doellman M."/>
            <person name="Sun Y."/>
            <person name="Barcenas-Pena A."/>
            <person name="Lumbsch H.T."/>
            <person name="Grewe F."/>
        </authorList>
    </citation>
    <scope>NUCLEOTIDE SEQUENCE [LARGE SCALE GENOMIC DNA]</scope>
    <source>
        <strain evidence="7 8">Grewe 0041</strain>
    </source>
</reference>